<reference evidence="7 8" key="1">
    <citation type="submission" date="2018-03" db="EMBL/GenBank/DDBJ databases">
        <title>Pantoea intestinalis SRCM103226 isolated form the mealworm.</title>
        <authorList>
            <person name="Jeong D.-Y."/>
            <person name="Kim J.W."/>
        </authorList>
    </citation>
    <scope>NUCLEOTIDE SEQUENCE [LARGE SCALE GENOMIC DNA]</scope>
    <source>
        <strain evidence="7 8">SRCM103226</strain>
    </source>
</reference>
<dbReference type="GO" id="GO:0071973">
    <property type="term" value="P:bacterial-type flagellum-dependent cell motility"/>
    <property type="evidence" value="ECO:0007669"/>
    <property type="project" value="InterPro"/>
</dbReference>
<dbReference type="InterPro" id="IPR001492">
    <property type="entry name" value="Flagellin"/>
</dbReference>
<gene>
    <name evidence="7" type="primary">flgL_2</name>
    <name evidence="7" type="ORF">C7M51_03553</name>
</gene>
<keyword evidence="7" id="KW-0966">Cell projection</keyword>
<dbReference type="OrthoDB" id="9768249at2"/>
<name>A0A6P1Q5J7_9GAMM</name>
<keyword evidence="5" id="KW-0975">Bacterial flagellum</keyword>
<keyword evidence="8" id="KW-1185">Reference proteome</keyword>
<organism evidence="7 8">
    <name type="scientific">Mixta intestinalis</name>
    <dbReference type="NCBI Taxonomy" id="1615494"/>
    <lineage>
        <taxon>Bacteria</taxon>
        <taxon>Pseudomonadati</taxon>
        <taxon>Pseudomonadota</taxon>
        <taxon>Gammaproteobacteria</taxon>
        <taxon>Enterobacterales</taxon>
        <taxon>Erwiniaceae</taxon>
        <taxon>Mixta</taxon>
    </lineage>
</organism>
<keyword evidence="7" id="KW-0969">Cilium</keyword>
<dbReference type="AlphaFoldDB" id="A0A6P1Q5J7"/>
<evidence type="ECO:0000256" key="3">
    <source>
        <dbReference type="ARBA" id="ARBA00005709"/>
    </source>
</evidence>
<comment type="subcellular location">
    <subcellularLocation>
        <location evidence="1">Bacterial flagellum</location>
    </subcellularLocation>
    <subcellularLocation>
        <location evidence="2">Secreted</location>
    </subcellularLocation>
</comment>
<dbReference type="SUPFAM" id="SSF64518">
    <property type="entry name" value="Phase 1 flagellin"/>
    <property type="match status" value="1"/>
</dbReference>
<dbReference type="Gene3D" id="1.20.1330.10">
    <property type="entry name" value="f41 fragment of flagellin, N-terminal domain"/>
    <property type="match status" value="1"/>
</dbReference>
<dbReference type="InterPro" id="IPR013384">
    <property type="entry name" value="Flagell_FlgL"/>
</dbReference>
<protein>
    <submittedName>
        <fullName evidence="7">Flagellar hook-associated protein 3</fullName>
    </submittedName>
</protein>
<dbReference type="GO" id="GO:0005576">
    <property type="term" value="C:extracellular region"/>
    <property type="evidence" value="ECO:0007669"/>
    <property type="project" value="UniProtKB-SubCell"/>
</dbReference>
<dbReference type="EMBL" id="CP028271">
    <property type="protein sequence ID" value="QHM73208.1"/>
    <property type="molecule type" value="Genomic_DNA"/>
</dbReference>
<evidence type="ECO:0000256" key="5">
    <source>
        <dbReference type="ARBA" id="ARBA00023143"/>
    </source>
</evidence>
<evidence type="ECO:0000313" key="7">
    <source>
        <dbReference type="EMBL" id="QHM73208.1"/>
    </source>
</evidence>
<feature type="domain" description="Flagellin N-terminal" evidence="6">
    <location>
        <begin position="4"/>
        <end position="142"/>
    </location>
</feature>
<proteinExistence type="inferred from homology"/>
<evidence type="ECO:0000256" key="1">
    <source>
        <dbReference type="ARBA" id="ARBA00004365"/>
    </source>
</evidence>
<evidence type="ECO:0000313" key="8">
    <source>
        <dbReference type="Proteomes" id="UP000464053"/>
    </source>
</evidence>
<dbReference type="RefSeq" id="WP_160622881.1">
    <property type="nucleotide sequence ID" value="NZ_CP028271.1"/>
</dbReference>
<dbReference type="GO" id="GO:0009424">
    <property type="term" value="C:bacterial-type flagellum hook"/>
    <property type="evidence" value="ECO:0007669"/>
    <property type="project" value="InterPro"/>
</dbReference>
<sequence length="307" mass="34007">MRISSLYQYQSQIDKLSSAMNRYHDDYTRLSSLQMILKPSDDPAASSQAIIYQNSLAKLEQYDTARQYAEDMLGQQDNVLNSVSNLLTKNLSEKIVSGGNGTYTAEDRAALAQELEGIRNNLMDLANSRNSNGRYIFAGYNTGKAPFEQDGTYVGGTTPMTQRVADSTDMQVTFTGDDVFLSGSEHDLFTALDNAITALREPIDDDAGREKLQQTLDKSNIAIKKNIDNLGKVQASIGTNLQQLEMLGLSSETNKIDLQTRLEETLGNGTDAFSTMVTQSKLSEFALQSSFMVFQSMQQLSLFNMLR</sequence>
<dbReference type="KEGG" id="mint:C7M51_03553"/>
<evidence type="ECO:0000259" key="6">
    <source>
        <dbReference type="Pfam" id="PF00669"/>
    </source>
</evidence>
<dbReference type="PANTHER" id="PTHR42792">
    <property type="entry name" value="FLAGELLIN"/>
    <property type="match status" value="1"/>
</dbReference>
<evidence type="ECO:0000256" key="4">
    <source>
        <dbReference type="ARBA" id="ARBA00022525"/>
    </source>
</evidence>
<dbReference type="PANTHER" id="PTHR42792:SF1">
    <property type="entry name" value="FLAGELLAR HOOK-ASSOCIATED PROTEIN 3"/>
    <property type="match status" value="1"/>
</dbReference>
<dbReference type="InterPro" id="IPR001029">
    <property type="entry name" value="Flagellin_N"/>
</dbReference>
<accession>A0A6P1Q5J7</accession>
<keyword evidence="7" id="KW-0282">Flagellum</keyword>
<comment type="similarity">
    <text evidence="3">Belongs to the bacterial flagellin family.</text>
</comment>
<dbReference type="Pfam" id="PF00669">
    <property type="entry name" value="Flagellin_N"/>
    <property type="match status" value="1"/>
</dbReference>
<evidence type="ECO:0000256" key="2">
    <source>
        <dbReference type="ARBA" id="ARBA00004613"/>
    </source>
</evidence>
<keyword evidence="4" id="KW-0964">Secreted</keyword>
<dbReference type="GO" id="GO:0005198">
    <property type="term" value="F:structural molecule activity"/>
    <property type="evidence" value="ECO:0007669"/>
    <property type="project" value="InterPro"/>
</dbReference>
<dbReference type="Proteomes" id="UP000464053">
    <property type="component" value="Chromosome"/>
</dbReference>
<dbReference type="NCBIfam" id="TIGR02550">
    <property type="entry name" value="flagell_flgL"/>
    <property type="match status" value="1"/>
</dbReference>